<proteinExistence type="predicted"/>
<evidence type="ECO:0000313" key="1">
    <source>
        <dbReference type="EMBL" id="GEZ79711.1"/>
    </source>
</evidence>
<dbReference type="AlphaFoldDB" id="A0A699ISL4"/>
<reference evidence="1" key="1">
    <citation type="journal article" date="2019" name="Sci. Rep.">
        <title>Draft genome of Tanacetum cinerariifolium, the natural source of mosquito coil.</title>
        <authorList>
            <person name="Yamashiro T."/>
            <person name="Shiraishi A."/>
            <person name="Satake H."/>
            <person name="Nakayama K."/>
        </authorList>
    </citation>
    <scope>NUCLEOTIDE SEQUENCE</scope>
</reference>
<protein>
    <submittedName>
        <fullName evidence="1">Uncharacterized protein</fullName>
    </submittedName>
</protein>
<organism evidence="1">
    <name type="scientific">Tanacetum cinerariifolium</name>
    <name type="common">Dalmatian daisy</name>
    <name type="synonym">Chrysanthemum cinerariifolium</name>
    <dbReference type="NCBI Taxonomy" id="118510"/>
    <lineage>
        <taxon>Eukaryota</taxon>
        <taxon>Viridiplantae</taxon>
        <taxon>Streptophyta</taxon>
        <taxon>Embryophyta</taxon>
        <taxon>Tracheophyta</taxon>
        <taxon>Spermatophyta</taxon>
        <taxon>Magnoliopsida</taxon>
        <taxon>eudicotyledons</taxon>
        <taxon>Gunneridae</taxon>
        <taxon>Pentapetalae</taxon>
        <taxon>asterids</taxon>
        <taxon>campanulids</taxon>
        <taxon>Asterales</taxon>
        <taxon>Asteraceae</taxon>
        <taxon>Asteroideae</taxon>
        <taxon>Anthemideae</taxon>
        <taxon>Anthemidinae</taxon>
        <taxon>Tanacetum</taxon>
    </lineage>
</organism>
<dbReference type="EMBL" id="BKCJ010324885">
    <property type="protein sequence ID" value="GEZ79711.1"/>
    <property type="molecule type" value="Genomic_DNA"/>
</dbReference>
<accession>A0A699ISL4</accession>
<sequence length="104" mass="11864">MVQRKEPANPTHVKDRYTGSGTVNIVNCWEWTDERHKGVLDHRNENMGHDLGNLDVLYAQREVGSGTVNIVNCWEWTDERHKGVLDHRNENMGHGLIETGTEGT</sequence>
<gene>
    <name evidence="1" type="ORF">Tci_551684</name>
</gene>
<name>A0A699ISL4_TANCI</name>
<comment type="caution">
    <text evidence="1">The sequence shown here is derived from an EMBL/GenBank/DDBJ whole genome shotgun (WGS) entry which is preliminary data.</text>
</comment>